<proteinExistence type="predicted"/>
<dbReference type="Proteomes" id="UP001432322">
    <property type="component" value="Unassembled WGS sequence"/>
</dbReference>
<dbReference type="PANTHER" id="PTHR24373">
    <property type="entry name" value="SLIT RELATED LEUCINE-RICH REPEAT NEURONAL PROTEIN"/>
    <property type="match status" value="1"/>
</dbReference>
<reference evidence="5" key="1">
    <citation type="submission" date="2023-10" db="EMBL/GenBank/DDBJ databases">
        <title>Genome assembly of Pristionchus species.</title>
        <authorList>
            <person name="Yoshida K."/>
            <person name="Sommer R.J."/>
        </authorList>
    </citation>
    <scope>NUCLEOTIDE SEQUENCE</scope>
    <source>
        <strain evidence="5">RS5133</strain>
    </source>
</reference>
<feature type="signal peptide" evidence="4">
    <location>
        <begin position="1"/>
        <end position="24"/>
    </location>
</feature>
<dbReference type="SUPFAM" id="SSF52047">
    <property type="entry name" value="RNI-like"/>
    <property type="match status" value="1"/>
</dbReference>
<protein>
    <submittedName>
        <fullName evidence="5">Uncharacterized protein</fullName>
    </submittedName>
</protein>
<sequence length="1228" mass="135991">MSLLISSLLLLLLPLLATPFVVHSNPCRLDDASSSSLSACSCLPDDLSIVIECTSARLRAVPTLPPNTPLTLRLQRDNLRTLVPDSFGTAEVISLDLSDNGLRSVSANAFRGLEDSLRSLRVSSNNLTELPTWAFGFLTHLESLDVSSNRIRLIRNKAFDDATLTSLRFLYLNDNEVEVIPTQSLRRLRCLVLSLASNRITSVEKLSLPTTLTILDLTGNLLSEIPYLALAEQPDLREINLEGNRIAKTDFNPEIMISNELKLVLRNNRIAFLNEDSFKSFRKFSALDLSYNEIDAVSPHIFATVSSVKDLSLAHNRITALGRGTFENVGKALKSLNLGWNDMHTVPEALADLRVLQVLKMDGNKMSKLDIAPLNALKESLTELSVAYNHLSAVPDALLQSLSALTVLDLSKNRIETVSATWRIGNLHKVIGAIQAWRTRLILLLLAANRLSSLTDPPFFAHSPALSHLDLSFNQITRLAPAAFSTLLALDTLFLQHNLLLIVPREALIAQTALHTLVLDANRIESLPTQTTAPWPRLARLSINSNRISSIDERAFSSAFSLRYLDLSRNRIVAVKSHTFELLRVTTLLLSKNEIKQLHPMSIAHINDMRRVDLSHNKLRILPSRCIFNVTSVDRLSLARNQLEHLENDALYEVRRIGRFDVSHNRLKIFSCTIFTALPRIDELDLSHNLISSLELSCLKSSLHRLDLSHNQLQTLEEDLLEGAHSLSSLVLSHNQLLSVHAHAFSSVPSLSSIDLAHNHLRLIRKGTFAKQRSISLLDLSHNALVTLHPDVLGTNNLYALKLAGNQLISIPVEGIRSVSGSIELLDLSDNYITSVDAIQFASLPNLRTLVLAGNRIQSLEEEAFASLPRLEHLDLSRNPFSSWHPNSFKSLSEGILSVSLASTGLFSLPKFDAHELESLDFSGNTIREVDPAHLDSLPHLRSLNLSSNAIALLPDRLFTNLSTLECLDLSANPLHALTDMHVGELTRLESLHLNDLSTLISLPNPLNFAQLTALKTLDITGIPLGVTNYNLSSLLSALPPLERLAIQINDPLLHDQLWKADVRTLRSLTITGSQLREVPYPPPLSPHIVSIQIDTGAFRHLRGFDVDLSITRTNITTLPPAIFDTLTAIQRLSLSLSHNQISTLTPFTHTASPLLNRHATVLSSISLIGNPIICDCRMEWLLDWSKPGQPCSDRANFPPRKEGEPCNSATVAAYLTTVSLVLLQYFF</sequence>
<dbReference type="SMART" id="SM00364">
    <property type="entry name" value="LRR_BAC"/>
    <property type="match status" value="8"/>
</dbReference>
<keyword evidence="1" id="KW-0433">Leucine-rich repeat</keyword>
<keyword evidence="2 4" id="KW-0732">Signal</keyword>
<dbReference type="SMART" id="SM00365">
    <property type="entry name" value="LRR_SD22"/>
    <property type="match status" value="10"/>
</dbReference>
<comment type="caution">
    <text evidence="5">The sequence shown here is derived from an EMBL/GenBank/DDBJ whole genome shotgun (WGS) entry which is preliminary data.</text>
</comment>
<evidence type="ECO:0000256" key="4">
    <source>
        <dbReference type="SAM" id="SignalP"/>
    </source>
</evidence>
<feature type="non-terminal residue" evidence="5">
    <location>
        <position position="1228"/>
    </location>
</feature>
<dbReference type="InterPro" id="IPR032675">
    <property type="entry name" value="LRR_dom_sf"/>
</dbReference>
<dbReference type="InterPro" id="IPR050328">
    <property type="entry name" value="Dev_Immune_Receptor"/>
</dbReference>
<dbReference type="InterPro" id="IPR001611">
    <property type="entry name" value="Leu-rich_rpt"/>
</dbReference>
<keyword evidence="3" id="KW-0677">Repeat</keyword>
<dbReference type="Gene3D" id="3.80.10.10">
    <property type="entry name" value="Ribonuclease Inhibitor"/>
    <property type="match status" value="8"/>
</dbReference>
<evidence type="ECO:0000256" key="1">
    <source>
        <dbReference type="ARBA" id="ARBA00022614"/>
    </source>
</evidence>
<dbReference type="EMBL" id="BTSY01000002">
    <property type="protein sequence ID" value="GMT16674.1"/>
    <property type="molecule type" value="Genomic_DNA"/>
</dbReference>
<feature type="chain" id="PRO_5043697438" evidence="4">
    <location>
        <begin position="25"/>
        <end position="1228"/>
    </location>
</feature>
<dbReference type="PANTHER" id="PTHR24373:SF370">
    <property type="entry name" value="FISH-LIPS, ISOFORM E"/>
    <property type="match status" value="1"/>
</dbReference>
<evidence type="ECO:0000313" key="5">
    <source>
        <dbReference type="EMBL" id="GMT16674.1"/>
    </source>
</evidence>
<dbReference type="InterPro" id="IPR003591">
    <property type="entry name" value="Leu-rich_rpt_typical-subtyp"/>
</dbReference>
<dbReference type="Pfam" id="PF13855">
    <property type="entry name" value="LRR_8"/>
    <property type="match status" value="9"/>
</dbReference>
<evidence type="ECO:0000256" key="3">
    <source>
        <dbReference type="ARBA" id="ARBA00022737"/>
    </source>
</evidence>
<gene>
    <name evidence="5" type="ORF">PFISCL1PPCAC_7971</name>
</gene>
<accession>A0AAV5VFM5</accession>
<organism evidence="5 6">
    <name type="scientific">Pristionchus fissidentatus</name>
    <dbReference type="NCBI Taxonomy" id="1538716"/>
    <lineage>
        <taxon>Eukaryota</taxon>
        <taxon>Metazoa</taxon>
        <taxon>Ecdysozoa</taxon>
        <taxon>Nematoda</taxon>
        <taxon>Chromadorea</taxon>
        <taxon>Rhabditida</taxon>
        <taxon>Rhabditina</taxon>
        <taxon>Diplogasteromorpha</taxon>
        <taxon>Diplogasteroidea</taxon>
        <taxon>Neodiplogasteridae</taxon>
        <taxon>Pristionchus</taxon>
    </lineage>
</organism>
<dbReference type="AlphaFoldDB" id="A0AAV5VFM5"/>
<dbReference type="SMART" id="SM00369">
    <property type="entry name" value="LRR_TYP"/>
    <property type="match status" value="25"/>
</dbReference>
<name>A0AAV5VFM5_9BILA</name>
<evidence type="ECO:0000256" key="2">
    <source>
        <dbReference type="ARBA" id="ARBA00022729"/>
    </source>
</evidence>
<keyword evidence="6" id="KW-1185">Reference proteome</keyword>
<dbReference type="SUPFAM" id="SSF52058">
    <property type="entry name" value="L domain-like"/>
    <property type="match status" value="4"/>
</dbReference>
<evidence type="ECO:0000313" key="6">
    <source>
        <dbReference type="Proteomes" id="UP001432322"/>
    </source>
</evidence>
<dbReference type="PROSITE" id="PS51450">
    <property type="entry name" value="LRR"/>
    <property type="match status" value="6"/>
</dbReference>